<proteinExistence type="inferred from homology"/>
<comment type="PTM">
    <text evidence="11">Is synthesized initially as an inactive proenzyme. Formation of the active enzyme involves a self-maturation process in which the active site pyruvoyl group is generated from an internal serine residue via an autocatalytic post-translational modification. Two non-identical subunits are generated from the proenzyme in this reaction, and the pyruvate is formed at the N-terminus of the alpha chain, which is derived from the carboxyl end of the proenzyme. The post-translation cleavage follows an unusual pathway, termed non-hydrolytic serinolysis, in which the side chain hydroxyl group of the serine supplies its oxygen atom to form the C-terminus of the beta chain, while the remainder of the serine residue undergoes an oxidative deamination to produce ammonia and the pyruvoyl prosthetic group on the alpha chain.</text>
</comment>
<keyword evidence="12" id="KW-1133">Transmembrane helix</keyword>
<dbReference type="NCBIfam" id="NF003678">
    <property type="entry name" value="PRK05305.1-2"/>
    <property type="match status" value="1"/>
</dbReference>
<evidence type="ECO:0000313" key="13">
    <source>
        <dbReference type="EMBL" id="QSR85987.1"/>
    </source>
</evidence>
<reference evidence="13 14" key="1">
    <citation type="submission" date="2020-12" db="EMBL/GenBank/DDBJ databases">
        <authorList>
            <person name="Awala S.I."/>
            <person name="Gwak J.-H."/>
            <person name="Kim S.-J."/>
            <person name="Rhee S.-K."/>
        </authorList>
    </citation>
    <scope>NUCLEOTIDE SEQUENCE [LARGE SCALE GENOMIC DNA]</scope>
    <source>
        <strain evidence="13 14">IT5</strain>
    </source>
</reference>
<comment type="subunit">
    <text evidence="11">Heterodimer of a large membrane-associated beta subunit and a small pyruvoyl-containing alpha subunit.</text>
</comment>
<feature type="active site" description="Schiff-base intermediate with substrate; via pyruvic acid" evidence="11">
    <location>
        <position position="184"/>
    </location>
</feature>
<feature type="chain" id="PRO_5044906557" description="Phosphatidylserine decarboxylase beta chain" evidence="11">
    <location>
        <begin position="1"/>
        <end position="183"/>
    </location>
</feature>
<dbReference type="InterPro" id="IPR003817">
    <property type="entry name" value="PS_Dcarbxylase"/>
</dbReference>
<name>A0ABX7PSN6_9BACT</name>
<evidence type="ECO:0000256" key="10">
    <source>
        <dbReference type="ARBA" id="ARBA00023317"/>
    </source>
</evidence>
<keyword evidence="9 11" id="KW-1208">Phospholipid metabolism</keyword>
<feature type="transmembrane region" description="Helical" evidence="12">
    <location>
        <begin position="7"/>
        <end position="25"/>
    </location>
</feature>
<evidence type="ECO:0000256" key="5">
    <source>
        <dbReference type="ARBA" id="ARBA00023136"/>
    </source>
</evidence>
<keyword evidence="6 11" id="KW-0865">Zymogen</keyword>
<feature type="chain" id="PRO_5044906556" description="Phosphatidylserine decarboxylase alpha chain" evidence="11">
    <location>
        <begin position="184"/>
        <end position="215"/>
    </location>
</feature>
<dbReference type="Proteomes" id="UP000663088">
    <property type="component" value="Chromosome"/>
</dbReference>
<dbReference type="PANTHER" id="PTHR35809">
    <property type="entry name" value="ARCHAETIDYLSERINE DECARBOXYLASE PROENZYME-RELATED"/>
    <property type="match status" value="1"/>
</dbReference>
<feature type="modified residue" description="Pyruvic acid (Ser); by autocatalysis" evidence="11">
    <location>
        <position position="184"/>
    </location>
</feature>
<keyword evidence="7 11" id="KW-0594">Phospholipid biosynthesis</keyword>
<gene>
    <name evidence="11" type="primary">psd</name>
    <name evidence="13" type="ORF">EM20IM_05560</name>
</gene>
<keyword evidence="5 11" id="KW-0472">Membrane</keyword>
<dbReference type="HAMAP" id="MF_00664">
    <property type="entry name" value="PS_decarb_PSD_A"/>
    <property type="match status" value="1"/>
</dbReference>
<sequence>MKLPLVLREAFYFVLILGGLSLLFLSLPFKLAKVVGFLFLLGFFFLFYFFRDPERTIPADPQAILAPADGKIVEIDIEEKSPFFEGRAKKISIFLSIFDVHVNRSPVEGKIIKKKYHRGAFLDARNPRSSEVNESQDWWIETPEGYTVGVRQIAGLIARRLVGWKEMGQKIYAGERIGMIKFGSRTELYLPVVCTVEVKLGDRVEAGKSIVAKWP</sequence>
<comment type="similarity">
    <text evidence="11">Belongs to the phosphatidylserine decarboxylase family. PSD-A subfamily.</text>
</comment>
<dbReference type="EC" id="4.1.1.65" evidence="11"/>
<comment type="function">
    <text evidence="11">Catalyzes the formation of phosphatidylethanolamine (PtdEtn) from phosphatidylserine (PtdSer).</text>
</comment>
<evidence type="ECO:0000313" key="14">
    <source>
        <dbReference type="Proteomes" id="UP000663088"/>
    </source>
</evidence>
<dbReference type="Pfam" id="PF02666">
    <property type="entry name" value="PS_Dcarbxylase"/>
    <property type="match status" value="1"/>
</dbReference>
<feature type="site" description="Cleavage (non-hydrolytic); by autocatalysis" evidence="11">
    <location>
        <begin position="183"/>
        <end position="184"/>
    </location>
</feature>
<comment type="pathway">
    <text evidence="11">Phospholipid metabolism; phosphatidylethanolamine biosynthesis; phosphatidylethanolamine from CDP-diacylglycerol: step 2/2.</text>
</comment>
<evidence type="ECO:0000256" key="7">
    <source>
        <dbReference type="ARBA" id="ARBA00023209"/>
    </source>
</evidence>
<comment type="cofactor">
    <cofactor evidence="11">
        <name>pyruvate</name>
        <dbReference type="ChEBI" id="CHEBI:15361"/>
    </cofactor>
    <text evidence="11">Binds 1 pyruvoyl group covalently per subunit.</text>
</comment>
<evidence type="ECO:0000256" key="8">
    <source>
        <dbReference type="ARBA" id="ARBA00023239"/>
    </source>
</evidence>
<keyword evidence="10 11" id="KW-0670">Pyruvate</keyword>
<keyword evidence="8 11" id="KW-0456">Lyase</keyword>
<evidence type="ECO:0000256" key="4">
    <source>
        <dbReference type="ARBA" id="ARBA00023098"/>
    </source>
</evidence>
<evidence type="ECO:0000256" key="6">
    <source>
        <dbReference type="ARBA" id="ARBA00023145"/>
    </source>
</evidence>
<evidence type="ECO:0000256" key="3">
    <source>
        <dbReference type="ARBA" id="ARBA00022793"/>
    </source>
</evidence>
<evidence type="ECO:0000256" key="12">
    <source>
        <dbReference type="SAM" id="Phobius"/>
    </source>
</evidence>
<keyword evidence="2 11" id="KW-0444">Lipid biosynthesis</keyword>
<keyword evidence="14" id="KW-1185">Reference proteome</keyword>
<comment type="subcellular location">
    <subcellularLocation>
        <location evidence="11">Cell membrane</location>
        <topology evidence="11">Peripheral membrane protein</topology>
    </subcellularLocation>
</comment>
<dbReference type="InterPro" id="IPR033175">
    <property type="entry name" value="PSD-A"/>
</dbReference>
<keyword evidence="1 11" id="KW-1003">Cell membrane</keyword>
<accession>A0ABX7PSN6</accession>
<evidence type="ECO:0000256" key="11">
    <source>
        <dbReference type="HAMAP-Rule" id="MF_00664"/>
    </source>
</evidence>
<evidence type="ECO:0000256" key="1">
    <source>
        <dbReference type="ARBA" id="ARBA00022475"/>
    </source>
</evidence>
<comment type="catalytic activity">
    <reaction evidence="11">
        <text>a 1,2-diacyl-sn-glycero-3-phospho-L-serine + H(+) = a 1,2-diacyl-sn-glycero-3-phosphoethanolamine + CO2</text>
        <dbReference type="Rhea" id="RHEA:20828"/>
        <dbReference type="ChEBI" id="CHEBI:15378"/>
        <dbReference type="ChEBI" id="CHEBI:16526"/>
        <dbReference type="ChEBI" id="CHEBI:57262"/>
        <dbReference type="ChEBI" id="CHEBI:64612"/>
        <dbReference type="EC" id="4.1.1.65"/>
    </reaction>
</comment>
<dbReference type="GO" id="GO:0004609">
    <property type="term" value="F:phosphatidylserine decarboxylase activity"/>
    <property type="evidence" value="ECO:0007669"/>
    <property type="project" value="UniProtKB-EC"/>
</dbReference>
<evidence type="ECO:0000256" key="2">
    <source>
        <dbReference type="ARBA" id="ARBA00022516"/>
    </source>
</evidence>
<dbReference type="RefSeq" id="WP_206843747.1">
    <property type="nucleotide sequence ID" value="NZ_CP065956.1"/>
</dbReference>
<organism evidence="13 14">
    <name type="scientific">Candidatus Methylacidiphilum infernorum</name>
    <dbReference type="NCBI Taxonomy" id="511746"/>
    <lineage>
        <taxon>Bacteria</taxon>
        <taxon>Pseudomonadati</taxon>
        <taxon>Verrucomicrobiota</taxon>
        <taxon>Methylacidiphilae</taxon>
        <taxon>Methylacidiphilales</taxon>
        <taxon>Methylacidiphilaceae</taxon>
        <taxon>Methylacidiphilum (ex Ratnadevi et al. 2023)</taxon>
    </lineage>
</organism>
<keyword evidence="12" id="KW-0812">Transmembrane</keyword>
<dbReference type="PANTHER" id="PTHR35809:SF1">
    <property type="entry name" value="ARCHAETIDYLSERINE DECARBOXYLASE PROENZYME-RELATED"/>
    <property type="match status" value="1"/>
</dbReference>
<feature type="transmembrane region" description="Helical" evidence="12">
    <location>
        <begin position="31"/>
        <end position="50"/>
    </location>
</feature>
<evidence type="ECO:0000256" key="9">
    <source>
        <dbReference type="ARBA" id="ARBA00023264"/>
    </source>
</evidence>
<protein>
    <recommendedName>
        <fullName evidence="11">Phosphatidylserine decarboxylase proenzyme</fullName>
        <ecNumber evidence="11">4.1.1.65</ecNumber>
    </recommendedName>
    <component>
        <recommendedName>
            <fullName evidence="11">Phosphatidylserine decarboxylase alpha chain</fullName>
        </recommendedName>
    </component>
    <component>
        <recommendedName>
            <fullName evidence="11">Phosphatidylserine decarboxylase beta chain</fullName>
        </recommendedName>
    </component>
</protein>
<dbReference type="NCBIfam" id="NF003685">
    <property type="entry name" value="PRK05305.2-5"/>
    <property type="match status" value="1"/>
</dbReference>
<keyword evidence="3 11" id="KW-0210">Decarboxylase</keyword>
<dbReference type="EMBL" id="CP065956">
    <property type="protein sequence ID" value="QSR85987.1"/>
    <property type="molecule type" value="Genomic_DNA"/>
</dbReference>
<keyword evidence="4 11" id="KW-0443">Lipid metabolism</keyword>